<dbReference type="Proteomes" id="UP000215914">
    <property type="component" value="Unassembled WGS sequence"/>
</dbReference>
<evidence type="ECO:0000313" key="2">
    <source>
        <dbReference type="Proteomes" id="UP000215914"/>
    </source>
</evidence>
<reference evidence="1" key="1">
    <citation type="journal article" date="2017" name="Nature">
        <title>The sunflower genome provides insights into oil metabolism, flowering and Asterid evolution.</title>
        <authorList>
            <person name="Badouin H."/>
            <person name="Gouzy J."/>
            <person name="Grassa C.J."/>
            <person name="Murat F."/>
            <person name="Staton S.E."/>
            <person name="Cottret L."/>
            <person name="Lelandais-Briere C."/>
            <person name="Owens G.L."/>
            <person name="Carrere S."/>
            <person name="Mayjonade B."/>
            <person name="Legrand L."/>
            <person name="Gill N."/>
            <person name="Kane N.C."/>
            <person name="Bowers J.E."/>
            <person name="Hubner S."/>
            <person name="Bellec A."/>
            <person name="Berard A."/>
            <person name="Berges H."/>
            <person name="Blanchet N."/>
            <person name="Boniface M.C."/>
            <person name="Brunel D."/>
            <person name="Catrice O."/>
            <person name="Chaidir N."/>
            <person name="Claudel C."/>
            <person name="Donnadieu C."/>
            <person name="Faraut T."/>
            <person name="Fievet G."/>
            <person name="Helmstetter N."/>
            <person name="King M."/>
            <person name="Knapp S.J."/>
            <person name="Lai Z."/>
            <person name="Le Paslier M.C."/>
            <person name="Lippi Y."/>
            <person name="Lorenzon L."/>
            <person name="Mandel J.R."/>
            <person name="Marage G."/>
            <person name="Marchand G."/>
            <person name="Marquand E."/>
            <person name="Bret-Mestries E."/>
            <person name="Morien E."/>
            <person name="Nambeesan S."/>
            <person name="Nguyen T."/>
            <person name="Pegot-Espagnet P."/>
            <person name="Pouilly N."/>
            <person name="Raftis F."/>
            <person name="Sallet E."/>
            <person name="Schiex T."/>
            <person name="Thomas J."/>
            <person name="Vandecasteele C."/>
            <person name="Vares D."/>
            <person name="Vear F."/>
            <person name="Vautrin S."/>
            <person name="Crespi M."/>
            <person name="Mangin B."/>
            <person name="Burke J.M."/>
            <person name="Salse J."/>
            <person name="Munos S."/>
            <person name="Vincourt P."/>
            <person name="Rieseberg L.H."/>
            <person name="Langlade N.B."/>
        </authorList>
    </citation>
    <scope>NUCLEOTIDE SEQUENCE</scope>
    <source>
        <tissue evidence="1">Leaves</tissue>
    </source>
</reference>
<sequence length="48" mass="5128">MDQTGQVHKESSNGRKLHVFSGANSNLGNCVAIRISIMKARSRNGSLG</sequence>
<keyword evidence="2" id="KW-1185">Reference proteome</keyword>
<dbReference type="AlphaFoldDB" id="A0A9K3I912"/>
<organism evidence="1 2">
    <name type="scientific">Helianthus annuus</name>
    <name type="common">Common sunflower</name>
    <dbReference type="NCBI Taxonomy" id="4232"/>
    <lineage>
        <taxon>Eukaryota</taxon>
        <taxon>Viridiplantae</taxon>
        <taxon>Streptophyta</taxon>
        <taxon>Embryophyta</taxon>
        <taxon>Tracheophyta</taxon>
        <taxon>Spermatophyta</taxon>
        <taxon>Magnoliopsida</taxon>
        <taxon>eudicotyledons</taxon>
        <taxon>Gunneridae</taxon>
        <taxon>Pentapetalae</taxon>
        <taxon>asterids</taxon>
        <taxon>campanulids</taxon>
        <taxon>Asterales</taxon>
        <taxon>Asteraceae</taxon>
        <taxon>Asteroideae</taxon>
        <taxon>Heliantheae alliance</taxon>
        <taxon>Heliantheae</taxon>
        <taxon>Helianthus</taxon>
    </lineage>
</organism>
<reference evidence="1" key="2">
    <citation type="submission" date="2020-06" db="EMBL/GenBank/DDBJ databases">
        <title>Helianthus annuus Genome sequencing and assembly Release 2.</title>
        <authorList>
            <person name="Gouzy J."/>
            <person name="Langlade N."/>
            <person name="Munos S."/>
        </authorList>
    </citation>
    <scope>NUCLEOTIDE SEQUENCE</scope>
    <source>
        <tissue evidence="1">Leaves</tissue>
    </source>
</reference>
<dbReference type="EMBL" id="MNCJ02000324">
    <property type="protein sequence ID" value="KAF5792255.1"/>
    <property type="molecule type" value="Genomic_DNA"/>
</dbReference>
<accession>A0A9K3I912</accession>
<protein>
    <submittedName>
        <fullName evidence="1">Uncharacterized protein</fullName>
    </submittedName>
</protein>
<comment type="caution">
    <text evidence="1">The sequence shown here is derived from an EMBL/GenBank/DDBJ whole genome shotgun (WGS) entry which is preliminary data.</text>
</comment>
<dbReference type="Gramene" id="mRNA:HanXRQr2_Chr09g0403961">
    <property type="protein sequence ID" value="mRNA:HanXRQr2_Chr09g0403961"/>
    <property type="gene ID" value="HanXRQr2_Chr09g0403961"/>
</dbReference>
<proteinExistence type="predicted"/>
<evidence type="ECO:0000313" key="1">
    <source>
        <dbReference type="EMBL" id="KAF5792255.1"/>
    </source>
</evidence>
<gene>
    <name evidence="1" type="ORF">HanXRQr2_Chr09g0403961</name>
</gene>
<name>A0A9K3I912_HELAN</name>